<proteinExistence type="predicted"/>
<keyword evidence="1" id="KW-0732">Signal</keyword>
<dbReference type="Proteomes" id="UP000249577">
    <property type="component" value="Unassembled WGS sequence"/>
</dbReference>
<feature type="chain" id="PRO_5016099273" evidence="1">
    <location>
        <begin position="17"/>
        <end position="79"/>
    </location>
</feature>
<name>A0A2W5M9R8_ANCNO</name>
<comment type="caution">
    <text evidence="2">The sequence shown here is derived from an EMBL/GenBank/DDBJ whole genome shotgun (WGS) entry which is preliminary data.</text>
</comment>
<feature type="signal peptide" evidence="1">
    <location>
        <begin position="1"/>
        <end position="16"/>
    </location>
</feature>
<reference evidence="2 3" key="1">
    <citation type="submission" date="2017-08" db="EMBL/GenBank/DDBJ databases">
        <title>Infants hospitalized years apart are colonized by the same room-sourced microbial strains.</title>
        <authorList>
            <person name="Brooks B."/>
            <person name="Olm M.R."/>
            <person name="Firek B.A."/>
            <person name="Baker R."/>
            <person name="Thomas B.C."/>
            <person name="Morowitz M.J."/>
            <person name="Banfield J.F."/>
        </authorList>
    </citation>
    <scope>NUCLEOTIDE SEQUENCE [LARGE SCALE GENOMIC DNA]</scope>
    <source>
        <strain evidence="2">S2_005_003_R2_43</strain>
    </source>
</reference>
<accession>A0A2W5M9R8</accession>
<protein>
    <submittedName>
        <fullName evidence="2">Uncharacterized protein</fullName>
    </submittedName>
</protein>
<evidence type="ECO:0000256" key="1">
    <source>
        <dbReference type="SAM" id="SignalP"/>
    </source>
</evidence>
<organism evidence="2 3">
    <name type="scientific">Ancylobacter novellus</name>
    <name type="common">Thiobacillus novellus</name>
    <dbReference type="NCBI Taxonomy" id="921"/>
    <lineage>
        <taxon>Bacteria</taxon>
        <taxon>Pseudomonadati</taxon>
        <taxon>Pseudomonadota</taxon>
        <taxon>Alphaproteobacteria</taxon>
        <taxon>Hyphomicrobiales</taxon>
        <taxon>Xanthobacteraceae</taxon>
        <taxon>Ancylobacter</taxon>
    </lineage>
</organism>
<evidence type="ECO:0000313" key="2">
    <source>
        <dbReference type="EMBL" id="PZQ14163.1"/>
    </source>
</evidence>
<gene>
    <name evidence="2" type="ORF">DI565_12065</name>
</gene>
<sequence>MALPCAAVLVVAAYFAAESFDFWDDEALVGAEQARSSECDDANATMARVKKGEDVPSDMMSRTQAEYVLTTMSCPKAAQ</sequence>
<dbReference type="EMBL" id="QFPN01000006">
    <property type="protein sequence ID" value="PZQ14163.1"/>
    <property type="molecule type" value="Genomic_DNA"/>
</dbReference>
<dbReference type="AlphaFoldDB" id="A0A2W5M9R8"/>
<evidence type="ECO:0000313" key="3">
    <source>
        <dbReference type="Proteomes" id="UP000249577"/>
    </source>
</evidence>